<dbReference type="EMBL" id="SCWE01000005">
    <property type="protein sequence ID" value="TDM01190.1"/>
    <property type="molecule type" value="Genomic_DNA"/>
</dbReference>
<organism evidence="1 2">
    <name type="scientific">Macrococcus hajekii</name>
    <dbReference type="NCBI Taxonomy" id="198482"/>
    <lineage>
        <taxon>Bacteria</taxon>
        <taxon>Bacillati</taxon>
        <taxon>Bacillota</taxon>
        <taxon>Bacilli</taxon>
        <taxon>Bacillales</taxon>
        <taxon>Staphylococcaceae</taxon>
        <taxon>Macrococcus</taxon>
    </lineage>
</organism>
<reference evidence="1 2" key="1">
    <citation type="submission" date="2019-01" db="EMBL/GenBank/DDBJ databases">
        <title>Draft genome sequences of the type strains of six Macrococcus species.</title>
        <authorList>
            <person name="Mazhar S."/>
            <person name="Altermann E."/>
            <person name="Hill C."/>
            <person name="Mcauliffe O."/>
        </authorList>
    </citation>
    <scope>NUCLEOTIDE SEQUENCE [LARGE SCALE GENOMIC DNA]</scope>
    <source>
        <strain evidence="1 2">CCM4809</strain>
    </source>
</reference>
<dbReference type="AlphaFoldDB" id="A0A4R6BHW6"/>
<protein>
    <submittedName>
        <fullName evidence="1">GNAT family N-acetyltransferase</fullName>
    </submittedName>
</protein>
<sequence length="371" mass="43547">MRDLMFYTRFEAIPFDQVIDSPVEKDYLHYKMQGIERGITNVHAKVEVMILNSQLIPYSVKSGSYQDSWIHSFTGQYIEEMFSEVERMKMPAVIKKGASLLLGVGRLLLKGTREKTVTIYPSFMSTTLYREGQFEQISQMTEELKRRYPRHALVFRTISEDHLKEILKASGYEPLISRAIYIFDPAETHSKNERKDLKKDLKKLEKSGLSVSDVFSEDDFAQLLPLYNQVYLDKYSIHNPHFTADFFKFVYHNLPLKWFILREGERIVSFMAVQQKGDMLFPAYFGMDQSYKGLYFMTSGLLYEYAKEQQMKVNNSAGAKDYKLARGSRPYLEYHFVYARHLPVEQRIFYILFIKVATPLGELLLKKLQFK</sequence>
<dbReference type="OrthoDB" id="9809725at2"/>
<dbReference type="InterPro" id="IPR007434">
    <property type="entry name" value="FemAB-like"/>
</dbReference>
<name>A0A4R6BHW6_9STAP</name>
<dbReference type="Pfam" id="PF04339">
    <property type="entry name" value="FemAB_like"/>
    <property type="match status" value="1"/>
</dbReference>
<gene>
    <name evidence="1" type="ORF">ERX37_09925</name>
</gene>
<dbReference type="Gene3D" id="3.40.630.30">
    <property type="match status" value="1"/>
</dbReference>
<proteinExistence type="predicted"/>
<dbReference type="GO" id="GO:0016740">
    <property type="term" value="F:transferase activity"/>
    <property type="evidence" value="ECO:0007669"/>
    <property type="project" value="UniProtKB-KW"/>
</dbReference>
<dbReference type="SUPFAM" id="SSF55729">
    <property type="entry name" value="Acyl-CoA N-acyltransferases (Nat)"/>
    <property type="match status" value="1"/>
</dbReference>
<comment type="caution">
    <text evidence="1">The sequence shown here is derived from an EMBL/GenBank/DDBJ whole genome shotgun (WGS) entry which is preliminary data.</text>
</comment>
<dbReference type="InterPro" id="IPR016181">
    <property type="entry name" value="Acyl_CoA_acyltransferase"/>
</dbReference>
<accession>A0A4R6BHW6</accession>
<keyword evidence="2" id="KW-1185">Reference proteome</keyword>
<keyword evidence="1" id="KW-0808">Transferase</keyword>
<dbReference type="Proteomes" id="UP000295328">
    <property type="component" value="Unassembled WGS sequence"/>
</dbReference>
<evidence type="ECO:0000313" key="2">
    <source>
        <dbReference type="Proteomes" id="UP000295328"/>
    </source>
</evidence>
<evidence type="ECO:0000313" key="1">
    <source>
        <dbReference type="EMBL" id="TDM01190.1"/>
    </source>
</evidence>